<dbReference type="Gene3D" id="1.20.1250.20">
    <property type="entry name" value="MFS general substrate transporter like domains"/>
    <property type="match status" value="1"/>
</dbReference>
<name>A0ABQ8LNA6_LABRO</name>
<dbReference type="Proteomes" id="UP000830375">
    <property type="component" value="Unassembled WGS sequence"/>
</dbReference>
<evidence type="ECO:0000313" key="8">
    <source>
        <dbReference type="Proteomes" id="UP000830375"/>
    </source>
</evidence>
<dbReference type="EMBL" id="JACTAM010000020">
    <property type="protein sequence ID" value="KAI2652149.1"/>
    <property type="molecule type" value="Genomic_DNA"/>
</dbReference>
<keyword evidence="8" id="KW-1185">Reference proteome</keyword>
<accession>A0ABQ8LNA6</accession>
<dbReference type="PANTHER" id="PTHR10924">
    <property type="entry name" value="MAJOR FACILITATOR SUPERFAMILY PROTEIN-RELATED"/>
    <property type="match status" value="1"/>
</dbReference>
<feature type="region of interest" description="Disordered" evidence="5">
    <location>
        <begin position="557"/>
        <end position="606"/>
    </location>
</feature>
<feature type="region of interest" description="Disordered" evidence="5">
    <location>
        <begin position="904"/>
        <end position="947"/>
    </location>
</feature>
<feature type="transmembrane region" description="Helical" evidence="6">
    <location>
        <begin position="250"/>
        <end position="273"/>
    </location>
</feature>
<feature type="transmembrane region" description="Helical" evidence="6">
    <location>
        <begin position="383"/>
        <end position="402"/>
    </location>
</feature>
<reference evidence="7 8" key="1">
    <citation type="submission" date="2022-01" db="EMBL/GenBank/DDBJ databases">
        <title>A high-quality chromosome-level genome assembly of rohu carp, Labeo rohita.</title>
        <authorList>
            <person name="Arick M.A. II"/>
            <person name="Hsu C.-Y."/>
            <person name="Magbanua Z."/>
            <person name="Pechanova O."/>
            <person name="Grover C."/>
            <person name="Miller E."/>
            <person name="Thrash A."/>
            <person name="Ezzel L."/>
            <person name="Alam S."/>
            <person name="Benzie J."/>
            <person name="Hamilton M."/>
            <person name="Karsi A."/>
            <person name="Lawrence M.L."/>
            <person name="Peterson D.G."/>
        </authorList>
    </citation>
    <scope>NUCLEOTIDE SEQUENCE [LARGE SCALE GENOMIC DNA]</scope>
    <source>
        <strain evidence="8">BAU-BD-2019</strain>
        <tissue evidence="7">Blood</tissue>
    </source>
</reference>
<keyword evidence="3 6" id="KW-1133">Transmembrane helix</keyword>
<sequence>MCCRSTVETCPAPSAVSLVLAKPINPLTVVVDEAKRNKQIRGGCAHHAIITHMLLKPVVIRNAPIQAVNFEGVNFAEMVAGEYLQEQLVLPDSTPDGGGTEGNADEEPGYKELSNGSVHITLDPKVLEQELPPPDEKEAMLPGEQNNEELETRLYWRRFAVLAVFSLYSLVNAFQWIQYSIITNIFMEYYNVSSIAIDWLSVVYMVAYVPLIFPATWLLDKKGLRMTALLGAGLNALGAWVKCASVGPSLFWVTMTAQIVCSVAQVFILGLPSRIASVWFGPKEVSTACATAVLGNQLGVAIGFLLPPVLVPNTVDNKDLMGHNISIMFYGTAAVSTLLFFLTILVIKDRPPLPPSKAQAVLSTGPAEDYSYKKSITNLFKSIPFVLLLISYGIMTGSFYSVSTLLNQMIITHYPGEEVNTGRIGLTLVVAGMFGSILCGIWLDRTKTYKFFMTGYLPIGFEFGVEITYPESEGTSSGLLNAFAQVFGIIFTLIQGQLTTDYGPLSGNIFLCAWILIGIALTALIKSDLKRHGVNVSSANKGQARAQLNFATSSGSAAKISRHGRSKSTSTYCHTTGPAAESSSSTAANNTGRSSGEEDEKDGGVPFFVNRTGFPIDTVTWERMWSHVTKVHPDGQEMVDRIRNATHLPKLTLLCIPARSIVLMRAEQSHLIGRKYNHTGTQFFEIKKTRPLSGLMETAREMIRESLPIKCLEAITVFPHDPPPLQLSPKLLRSAVARKLGVVVDSPKGRRSFLSMQSMQLCHSVPLGGEILDPMVNSYLTNGLTSVERFPISFKTQFSGHHFHHVVLGVYCNGRYGTLGMSRRADLMDRSLSFRTLSELVFDFEDSYRRYQHTMKKIKIGLYVPHNPHVFQPIEWNYLVINACKQGREDMRKELEKHGRDMRMKILKSSSAQSPIKERTRGKSLSPRRRPGSSPQRRQHVHRRDKS</sequence>
<evidence type="ECO:0000256" key="5">
    <source>
        <dbReference type="SAM" id="MobiDB-lite"/>
    </source>
</evidence>
<feature type="compositionally biased region" description="Basic residues" evidence="5">
    <location>
        <begin position="922"/>
        <end position="947"/>
    </location>
</feature>
<dbReference type="InterPro" id="IPR036259">
    <property type="entry name" value="MFS_trans_sf"/>
</dbReference>
<feature type="transmembrane region" description="Helical" evidence="6">
    <location>
        <begin position="422"/>
        <end position="443"/>
    </location>
</feature>
<keyword evidence="4 6" id="KW-0472">Membrane</keyword>
<organism evidence="7 8">
    <name type="scientific">Labeo rohita</name>
    <name type="common">Indian major carp</name>
    <name type="synonym">Cyprinus rohita</name>
    <dbReference type="NCBI Taxonomy" id="84645"/>
    <lineage>
        <taxon>Eukaryota</taxon>
        <taxon>Metazoa</taxon>
        <taxon>Chordata</taxon>
        <taxon>Craniata</taxon>
        <taxon>Vertebrata</taxon>
        <taxon>Euteleostomi</taxon>
        <taxon>Actinopterygii</taxon>
        <taxon>Neopterygii</taxon>
        <taxon>Teleostei</taxon>
        <taxon>Ostariophysi</taxon>
        <taxon>Cypriniformes</taxon>
        <taxon>Cyprinidae</taxon>
        <taxon>Labeoninae</taxon>
        <taxon>Labeonini</taxon>
        <taxon>Labeo</taxon>
    </lineage>
</organism>
<feature type="region of interest" description="Disordered" evidence="5">
    <location>
        <begin position="90"/>
        <end position="110"/>
    </location>
</feature>
<dbReference type="Pfam" id="PF07690">
    <property type="entry name" value="MFS_1"/>
    <property type="match status" value="1"/>
</dbReference>
<dbReference type="InterPro" id="IPR028131">
    <property type="entry name" value="VASH1"/>
</dbReference>
<dbReference type="InterPro" id="IPR049680">
    <property type="entry name" value="FLVCR1-2_SLC49-like"/>
</dbReference>
<evidence type="ECO:0000256" key="1">
    <source>
        <dbReference type="ARBA" id="ARBA00004141"/>
    </source>
</evidence>
<keyword evidence="2 6" id="KW-0812">Transmembrane</keyword>
<dbReference type="InterPro" id="IPR011701">
    <property type="entry name" value="MFS"/>
</dbReference>
<evidence type="ECO:0000313" key="7">
    <source>
        <dbReference type="EMBL" id="KAI2652149.1"/>
    </source>
</evidence>
<keyword evidence="7" id="KW-0675">Receptor</keyword>
<feature type="transmembrane region" description="Helical" evidence="6">
    <location>
        <begin position="505"/>
        <end position="525"/>
    </location>
</feature>
<gene>
    <name evidence="7" type="ORF">H4Q32_014996</name>
</gene>
<dbReference type="PANTHER" id="PTHR10924:SF2">
    <property type="entry name" value="HEME TRANSPORTER FLVCR1"/>
    <property type="match status" value="1"/>
</dbReference>
<protein>
    <submittedName>
        <fullName evidence="7">Feline leukemia virus subgroup C receptor-related protein 1</fullName>
    </submittedName>
</protein>
<dbReference type="Pfam" id="PF14822">
    <property type="entry name" value="Vasohibin"/>
    <property type="match status" value="2"/>
</dbReference>
<feature type="transmembrane region" description="Helical" evidence="6">
    <location>
        <begin position="327"/>
        <end position="347"/>
    </location>
</feature>
<feature type="transmembrane region" description="Helical" evidence="6">
    <location>
        <begin position="285"/>
        <end position="307"/>
    </location>
</feature>
<dbReference type="SUPFAM" id="SSF103473">
    <property type="entry name" value="MFS general substrate transporter"/>
    <property type="match status" value="1"/>
</dbReference>
<evidence type="ECO:0000256" key="2">
    <source>
        <dbReference type="ARBA" id="ARBA00022692"/>
    </source>
</evidence>
<evidence type="ECO:0000256" key="3">
    <source>
        <dbReference type="ARBA" id="ARBA00022989"/>
    </source>
</evidence>
<feature type="transmembrane region" description="Helical" evidence="6">
    <location>
        <begin position="226"/>
        <end position="244"/>
    </location>
</feature>
<feature type="transmembrane region" description="Helical" evidence="6">
    <location>
        <begin position="159"/>
        <end position="179"/>
    </location>
</feature>
<feature type="compositionally biased region" description="Low complexity" evidence="5">
    <location>
        <begin position="575"/>
        <end position="594"/>
    </location>
</feature>
<feature type="transmembrane region" description="Helical" evidence="6">
    <location>
        <begin position="199"/>
        <end position="219"/>
    </location>
</feature>
<proteinExistence type="predicted"/>
<comment type="caution">
    <text evidence="7">The sequence shown here is derived from an EMBL/GenBank/DDBJ whole genome shotgun (WGS) entry which is preliminary data.</text>
</comment>
<comment type="subcellular location">
    <subcellularLocation>
        <location evidence="1">Membrane</location>
        <topology evidence="1">Multi-pass membrane protein</topology>
    </subcellularLocation>
</comment>
<evidence type="ECO:0000256" key="6">
    <source>
        <dbReference type="SAM" id="Phobius"/>
    </source>
</evidence>
<evidence type="ECO:0000256" key="4">
    <source>
        <dbReference type="ARBA" id="ARBA00023136"/>
    </source>
</evidence>